<feature type="transmembrane region" description="Helical" evidence="8">
    <location>
        <begin position="402"/>
        <end position="421"/>
    </location>
</feature>
<dbReference type="GO" id="GO:0016020">
    <property type="term" value="C:membrane"/>
    <property type="evidence" value="ECO:0007669"/>
    <property type="project" value="UniProtKB-SubCell"/>
</dbReference>
<evidence type="ECO:0000256" key="3">
    <source>
        <dbReference type="ARBA" id="ARBA00022692"/>
    </source>
</evidence>
<dbReference type="InterPro" id="IPR032800">
    <property type="entry name" value="TRP_N"/>
</dbReference>
<evidence type="ECO:0000259" key="9">
    <source>
        <dbReference type="SMART" id="SM01320"/>
    </source>
</evidence>
<evidence type="ECO:0000256" key="2">
    <source>
        <dbReference type="ARBA" id="ARBA00010642"/>
    </source>
</evidence>
<dbReference type="EMBL" id="JAHCVI010000004">
    <property type="protein sequence ID" value="KAG7286841.1"/>
    <property type="molecule type" value="Genomic_DNA"/>
</dbReference>
<feature type="transmembrane region" description="Helical" evidence="8">
    <location>
        <begin position="459"/>
        <end position="492"/>
    </location>
</feature>
<sequence>MTSGKMGNNPFNLPVTKEAIAQIPGIAYTFPDLDATVRVYINRTDGDNPGESIACVEADISNGMTVDLVGVKWASAGVTILALVSSAIVNGLGFSNAASHIASTSLSLFGYFQAQAMLGLCAIPLPPVVKSWTQDFQWSMGIINVGFIQTIMTWYQRSTGGEASTILDTLHSVSVQVEKVKRSVPLLDSAAGLVRRSAGGISKRAIQTSYGSYVVYGIQRAAFRAGIETTNLFLTCLTFFYIFMIIAALGVVLFKGFCELAVRMKMMKSDTFLDFRAGWLTVLKGVLYRWLLIGFPQMTIFCLWELTQNDSPGAMVLAVFFFFGIPPTLSYAAYRVIRIARRSVSLHRNPAYILFSDPHALNKWGFLYVQFRASAYYFIVPVLVYTLVKGMFIAFAQRAGTVQAVALIIIEAAALITASVLRPWMDKSTNSFNIAICAMNFINAIFLFVFTDVFGLPRLVIGVVGVVLWIANAAFALILLLMLIITTGIILFHNNPDTRYQFMNDDRTSFMKSQTHIGTTSELDALGATARGDGKLFKPTTELEDDESGMSNPANMAMRSGSPHSGPYSGKESFRDSPRNSIRSSYRAPVDPVLGTYPAETQHLRTRASGSIRAPSPFGASGSSTNLSGYQSHQSGGGHSGPKPSTGPSAWQRGAGYD</sequence>
<feature type="transmembrane region" description="Helical" evidence="8">
    <location>
        <begin position="106"/>
        <end position="125"/>
    </location>
</feature>
<dbReference type="Pfam" id="PF14558">
    <property type="entry name" value="TRP_N"/>
    <property type="match status" value="1"/>
</dbReference>
<name>A0AAD4ESH2_9PEZI</name>
<keyword evidence="11" id="KW-1185">Reference proteome</keyword>
<accession>A0AAD4ESH2</accession>
<dbReference type="Pfam" id="PF06011">
    <property type="entry name" value="TRP"/>
    <property type="match status" value="1"/>
</dbReference>
<evidence type="ECO:0000313" key="11">
    <source>
        <dbReference type="Proteomes" id="UP001197093"/>
    </source>
</evidence>
<dbReference type="InterPro" id="IPR010308">
    <property type="entry name" value="TRP_C"/>
</dbReference>
<reference evidence="10" key="1">
    <citation type="submission" date="2023-02" db="EMBL/GenBank/DDBJ databases">
        <authorList>
            <person name="Palmer J.M."/>
        </authorList>
    </citation>
    <scope>NUCLEOTIDE SEQUENCE</scope>
    <source>
        <strain evidence="10">FW57</strain>
    </source>
</reference>
<comment type="subcellular location">
    <subcellularLocation>
        <location evidence="1">Membrane</location>
        <topology evidence="1">Multi-pass membrane protein</topology>
    </subcellularLocation>
</comment>
<dbReference type="SMART" id="SM01320">
    <property type="entry name" value="TRP_N"/>
    <property type="match status" value="1"/>
</dbReference>
<dbReference type="GO" id="GO:0055085">
    <property type="term" value="P:transmembrane transport"/>
    <property type="evidence" value="ECO:0007669"/>
    <property type="project" value="TreeGrafter"/>
</dbReference>
<comment type="similarity">
    <text evidence="2">Belongs to the transient receptor potential (TRP) ion channel family.</text>
</comment>
<keyword evidence="3 8" id="KW-0812">Transmembrane</keyword>
<dbReference type="PANTHER" id="PTHR31145">
    <property type="entry name" value="INTEGRAL MEMBRANE PROTEIN (AFU_ORTHOLOGUE AFUA_7G01610)"/>
    <property type="match status" value="1"/>
</dbReference>
<feature type="transmembrane region" description="Helical" evidence="8">
    <location>
        <begin position="313"/>
        <end position="334"/>
    </location>
</feature>
<feature type="transmembrane region" description="Helical" evidence="8">
    <location>
        <begin position="73"/>
        <end position="94"/>
    </location>
</feature>
<feature type="domain" description="ML-like" evidence="9">
    <location>
        <begin position="1"/>
        <end position="67"/>
    </location>
</feature>
<organism evidence="10 11">
    <name type="scientific">Staphylotrichum longicolle</name>
    <dbReference type="NCBI Taxonomy" id="669026"/>
    <lineage>
        <taxon>Eukaryota</taxon>
        <taxon>Fungi</taxon>
        <taxon>Dikarya</taxon>
        <taxon>Ascomycota</taxon>
        <taxon>Pezizomycotina</taxon>
        <taxon>Sordariomycetes</taxon>
        <taxon>Sordariomycetidae</taxon>
        <taxon>Sordariales</taxon>
        <taxon>Chaetomiaceae</taxon>
        <taxon>Staphylotrichum</taxon>
    </lineage>
</organism>
<feature type="transmembrane region" description="Helical" evidence="8">
    <location>
        <begin position="433"/>
        <end position="453"/>
    </location>
</feature>
<keyword evidence="4" id="KW-0732">Signal</keyword>
<feature type="transmembrane region" description="Helical" evidence="8">
    <location>
        <begin position="275"/>
        <end position="293"/>
    </location>
</feature>
<dbReference type="AlphaFoldDB" id="A0AAD4ESH2"/>
<evidence type="ECO:0000256" key="6">
    <source>
        <dbReference type="ARBA" id="ARBA00023136"/>
    </source>
</evidence>
<protein>
    <recommendedName>
        <fullName evidence="9">ML-like domain-containing protein</fullName>
    </recommendedName>
</protein>
<evidence type="ECO:0000256" key="7">
    <source>
        <dbReference type="SAM" id="MobiDB-lite"/>
    </source>
</evidence>
<evidence type="ECO:0000313" key="10">
    <source>
        <dbReference type="EMBL" id="KAG7286841.1"/>
    </source>
</evidence>
<feature type="region of interest" description="Disordered" evidence="7">
    <location>
        <begin position="536"/>
        <end position="658"/>
    </location>
</feature>
<dbReference type="Proteomes" id="UP001197093">
    <property type="component" value="Unassembled WGS sequence"/>
</dbReference>
<dbReference type="InterPro" id="IPR040241">
    <property type="entry name" value="TRP_Flc/Pkd2-like"/>
</dbReference>
<evidence type="ECO:0000256" key="8">
    <source>
        <dbReference type="SAM" id="Phobius"/>
    </source>
</evidence>
<proteinExistence type="inferred from homology"/>
<keyword evidence="6 8" id="KW-0472">Membrane</keyword>
<evidence type="ECO:0000256" key="1">
    <source>
        <dbReference type="ARBA" id="ARBA00004141"/>
    </source>
</evidence>
<feature type="transmembrane region" description="Helical" evidence="8">
    <location>
        <begin position="375"/>
        <end position="396"/>
    </location>
</feature>
<comment type="caution">
    <text evidence="10">The sequence shown here is derived from an EMBL/GenBank/DDBJ whole genome shotgun (WGS) entry which is preliminary data.</text>
</comment>
<dbReference type="PANTHER" id="PTHR31145:SF2">
    <property type="entry name" value="FLAVIN CARRIER PROTEIN 2"/>
    <property type="match status" value="1"/>
</dbReference>
<evidence type="ECO:0000256" key="4">
    <source>
        <dbReference type="ARBA" id="ARBA00022729"/>
    </source>
</evidence>
<dbReference type="GO" id="GO:0009272">
    <property type="term" value="P:fungal-type cell wall biogenesis"/>
    <property type="evidence" value="ECO:0007669"/>
    <property type="project" value="TreeGrafter"/>
</dbReference>
<keyword evidence="5 8" id="KW-1133">Transmembrane helix</keyword>
<evidence type="ECO:0000256" key="5">
    <source>
        <dbReference type="ARBA" id="ARBA00022989"/>
    </source>
</evidence>
<gene>
    <name evidence="10" type="ORF">NEMBOFW57_009158</name>
</gene>
<feature type="transmembrane region" description="Helical" evidence="8">
    <location>
        <begin position="232"/>
        <end position="254"/>
    </location>
</feature>